<protein>
    <submittedName>
        <fullName evidence="1">Uncharacterized protein</fullName>
    </submittedName>
</protein>
<reference evidence="2" key="1">
    <citation type="journal article" date="2009" name="Science">
        <title>The B73 maize genome: complexity, diversity, and dynamics.</title>
        <authorList>
            <person name="Schnable P.S."/>
            <person name="Ware D."/>
            <person name="Fulton R.S."/>
            <person name="Stein J.C."/>
            <person name="Wei F."/>
            <person name="Pasternak S."/>
            <person name="Liang C."/>
            <person name="Zhang J."/>
            <person name="Fulton L."/>
            <person name="Graves T.A."/>
            <person name="Minx P."/>
            <person name="Reily A.D."/>
            <person name="Courtney L."/>
            <person name="Kruchowski S.S."/>
            <person name="Tomlinson C."/>
            <person name="Strong C."/>
            <person name="Delehaunty K."/>
            <person name="Fronick C."/>
            <person name="Courtney B."/>
            <person name="Rock S.M."/>
            <person name="Belter E."/>
            <person name="Du F."/>
            <person name="Kim K."/>
            <person name="Abbott R.M."/>
            <person name="Cotton M."/>
            <person name="Levy A."/>
            <person name="Marchetto P."/>
            <person name="Ochoa K."/>
            <person name="Jackson S.M."/>
            <person name="Gillam B."/>
            <person name="Chen W."/>
            <person name="Yan L."/>
            <person name="Higginbotham J."/>
            <person name="Cardenas M."/>
            <person name="Waligorski J."/>
            <person name="Applebaum E."/>
            <person name="Phelps L."/>
            <person name="Falcone J."/>
            <person name="Kanchi K."/>
            <person name="Thane T."/>
            <person name="Scimone A."/>
            <person name="Thane N."/>
            <person name="Henke J."/>
            <person name="Wang T."/>
            <person name="Ruppert J."/>
            <person name="Shah N."/>
            <person name="Rotter K."/>
            <person name="Hodges J."/>
            <person name="Ingenthron E."/>
            <person name="Cordes M."/>
            <person name="Kohlberg S."/>
            <person name="Sgro J."/>
            <person name="Delgado B."/>
            <person name="Mead K."/>
            <person name="Chinwalla A."/>
            <person name="Leonard S."/>
            <person name="Crouse K."/>
            <person name="Collura K."/>
            <person name="Kudrna D."/>
            <person name="Currie J."/>
            <person name="He R."/>
            <person name="Angelova A."/>
            <person name="Rajasekar S."/>
            <person name="Mueller T."/>
            <person name="Lomeli R."/>
            <person name="Scara G."/>
            <person name="Ko A."/>
            <person name="Delaney K."/>
            <person name="Wissotski M."/>
            <person name="Lopez G."/>
            <person name="Campos D."/>
            <person name="Braidotti M."/>
            <person name="Ashley E."/>
            <person name="Golser W."/>
            <person name="Kim H."/>
            <person name="Lee S."/>
            <person name="Lin J."/>
            <person name="Dujmic Z."/>
            <person name="Kim W."/>
            <person name="Talag J."/>
            <person name="Zuccolo A."/>
            <person name="Fan C."/>
            <person name="Sebastian A."/>
            <person name="Kramer M."/>
            <person name="Spiegel L."/>
            <person name="Nascimento L."/>
            <person name="Zutavern T."/>
            <person name="Miller B."/>
            <person name="Ambroise C."/>
            <person name="Muller S."/>
            <person name="Spooner W."/>
            <person name="Narechania A."/>
            <person name="Ren L."/>
            <person name="Wei S."/>
            <person name="Kumari S."/>
            <person name="Faga B."/>
            <person name="Levy M.J."/>
            <person name="McMahan L."/>
            <person name="Van Buren P."/>
            <person name="Vaughn M.W."/>
            <person name="Ying K."/>
            <person name="Yeh C.-T."/>
            <person name="Emrich S.J."/>
            <person name="Jia Y."/>
            <person name="Kalyanaraman A."/>
            <person name="Hsia A.-P."/>
            <person name="Barbazuk W.B."/>
            <person name="Baucom R.S."/>
            <person name="Brutnell T.P."/>
            <person name="Carpita N.C."/>
            <person name="Chaparro C."/>
            <person name="Chia J.-M."/>
            <person name="Deragon J.-M."/>
            <person name="Estill J.C."/>
            <person name="Fu Y."/>
            <person name="Jeddeloh J.A."/>
            <person name="Han Y."/>
            <person name="Lee H."/>
            <person name="Li P."/>
            <person name="Lisch D.R."/>
            <person name="Liu S."/>
            <person name="Liu Z."/>
            <person name="Nagel D.H."/>
            <person name="McCann M.C."/>
            <person name="SanMiguel P."/>
            <person name="Myers A.M."/>
            <person name="Nettleton D."/>
            <person name="Nguyen J."/>
            <person name="Penning B.W."/>
            <person name="Ponnala L."/>
            <person name="Schneider K.L."/>
            <person name="Schwartz D.C."/>
            <person name="Sharma A."/>
            <person name="Soderlund C."/>
            <person name="Springer N.M."/>
            <person name="Sun Q."/>
            <person name="Wang H."/>
            <person name="Waterman M."/>
            <person name="Westerman R."/>
            <person name="Wolfgruber T.K."/>
            <person name="Yang L."/>
            <person name="Yu Y."/>
            <person name="Zhang L."/>
            <person name="Zhou S."/>
            <person name="Zhu Q."/>
            <person name="Bennetzen J.L."/>
            <person name="Dawe R.K."/>
            <person name="Jiang J."/>
            <person name="Jiang N."/>
            <person name="Presting G.G."/>
            <person name="Wessler S.R."/>
            <person name="Aluru S."/>
            <person name="Martienssen R.A."/>
            <person name="Clifton S.W."/>
            <person name="McCombie W.R."/>
            <person name="Wing R.A."/>
            <person name="Wilson R.K."/>
        </authorList>
    </citation>
    <scope>NUCLEOTIDE SEQUENCE [LARGE SCALE GENOMIC DNA]</scope>
    <source>
        <strain evidence="2">cv. B73</strain>
    </source>
</reference>
<sequence length="115" mass="12911">MIHAAIVVAAHVPLPRWIRQLSLCRSRHRWRPVRLEWRRWLRQPPIPGLRCRHHSLFPPPSLWLCYRRFSLLVGTSGTSPIHPRGLGGGGNGGGGVAPNRGGLADRSLWASHLVE</sequence>
<dbReference type="InParanoid" id="A0A804RLB6"/>
<dbReference type="EnsemblPlants" id="Zm00001eb431390_T001">
    <property type="protein sequence ID" value="Zm00001eb431390_P001"/>
    <property type="gene ID" value="Zm00001eb431390"/>
</dbReference>
<evidence type="ECO:0000313" key="2">
    <source>
        <dbReference type="Proteomes" id="UP000007305"/>
    </source>
</evidence>
<proteinExistence type="predicted"/>
<accession>A0A804RLB6</accession>
<dbReference type="Proteomes" id="UP000007305">
    <property type="component" value="Chromosome 10"/>
</dbReference>
<evidence type="ECO:0000313" key="1">
    <source>
        <dbReference type="EnsemblPlants" id="Zm00001eb431390_P001"/>
    </source>
</evidence>
<reference evidence="1" key="2">
    <citation type="submission" date="2019-07" db="EMBL/GenBank/DDBJ databases">
        <authorList>
            <person name="Seetharam A."/>
            <person name="Woodhouse M."/>
            <person name="Cannon E."/>
        </authorList>
    </citation>
    <scope>NUCLEOTIDE SEQUENCE [LARGE SCALE GENOMIC DNA]</scope>
    <source>
        <strain evidence="1">cv. B73</strain>
    </source>
</reference>
<keyword evidence="2" id="KW-1185">Reference proteome</keyword>
<dbReference type="AlphaFoldDB" id="A0A804RLB6"/>
<dbReference type="Gramene" id="Zm00001eb431390_T001">
    <property type="protein sequence ID" value="Zm00001eb431390_P001"/>
    <property type="gene ID" value="Zm00001eb431390"/>
</dbReference>
<reference evidence="1" key="3">
    <citation type="submission" date="2021-05" db="UniProtKB">
        <authorList>
            <consortium name="EnsemblPlants"/>
        </authorList>
    </citation>
    <scope>IDENTIFICATION</scope>
    <source>
        <strain evidence="1">cv. B73</strain>
    </source>
</reference>
<name>A0A804RLB6_MAIZE</name>
<organism evidence="1 2">
    <name type="scientific">Zea mays</name>
    <name type="common">Maize</name>
    <dbReference type="NCBI Taxonomy" id="4577"/>
    <lineage>
        <taxon>Eukaryota</taxon>
        <taxon>Viridiplantae</taxon>
        <taxon>Streptophyta</taxon>
        <taxon>Embryophyta</taxon>
        <taxon>Tracheophyta</taxon>
        <taxon>Spermatophyta</taxon>
        <taxon>Magnoliopsida</taxon>
        <taxon>Liliopsida</taxon>
        <taxon>Poales</taxon>
        <taxon>Poaceae</taxon>
        <taxon>PACMAD clade</taxon>
        <taxon>Panicoideae</taxon>
        <taxon>Andropogonodae</taxon>
        <taxon>Andropogoneae</taxon>
        <taxon>Tripsacinae</taxon>
        <taxon>Zea</taxon>
    </lineage>
</organism>